<protein>
    <submittedName>
        <fullName evidence="1">Uncharacterized protein</fullName>
    </submittedName>
</protein>
<dbReference type="AlphaFoldDB" id="A0AAV6J7Q2"/>
<evidence type="ECO:0000313" key="2">
    <source>
        <dbReference type="Proteomes" id="UP000823749"/>
    </source>
</evidence>
<name>A0AAV6J7Q2_9ERIC</name>
<proteinExistence type="predicted"/>
<evidence type="ECO:0000313" key="1">
    <source>
        <dbReference type="EMBL" id="KAG5535749.1"/>
    </source>
</evidence>
<accession>A0AAV6J7Q2</accession>
<dbReference type="EMBL" id="JACTNZ010000008">
    <property type="protein sequence ID" value="KAG5535749.1"/>
    <property type="molecule type" value="Genomic_DNA"/>
</dbReference>
<gene>
    <name evidence="1" type="ORF">RHGRI_023497</name>
</gene>
<organism evidence="1 2">
    <name type="scientific">Rhododendron griersonianum</name>
    <dbReference type="NCBI Taxonomy" id="479676"/>
    <lineage>
        <taxon>Eukaryota</taxon>
        <taxon>Viridiplantae</taxon>
        <taxon>Streptophyta</taxon>
        <taxon>Embryophyta</taxon>
        <taxon>Tracheophyta</taxon>
        <taxon>Spermatophyta</taxon>
        <taxon>Magnoliopsida</taxon>
        <taxon>eudicotyledons</taxon>
        <taxon>Gunneridae</taxon>
        <taxon>Pentapetalae</taxon>
        <taxon>asterids</taxon>
        <taxon>Ericales</taxon>
        <taxon>Ericaceae</taxon>
        <taxon>Ericoideae</taxon>
        <taxon>Rhodoreae</taxon>
        <taxon>Rhododendron</taxon>
    </lineage>
</organism>
<dbReference type="Proteomes" id="UP000823749">
    <property type="component" value="Chromosome 8"/>
</dbReference>
<reference evidence="1" key="1">
    <citation type="submission" date="2020-08" db="EMBL/GenBank/DDBJ databases">
        <title>Plant Genome Project.</title>
        <authorList>
            <person name="Zhang R.-G."/>
        </authorList>
    </citation>
    <scope>NUCLEOTIDE SEQUENCE</scope>
    <source>
        <strain evidence="1">WSP0</strain>
        <tissue evidence="1">Leaf</tissue>
    </source>
</reference>
<keyword evidence="2" id="KW-1185">Reference proteome</keyword>
<sequence>MNFLCFLSGAIEFLDILRILSQAGGEAVYPLQHINSLGVHSKLILAALLFANITGGDNRKNRAAYTKEGRKQLLAVLQSSGYYLFRS</sequence>
<comment type="caution">
    <text evidence="1">The sequence shown here is derived from an EMBL/GenBank/DDBJ whole genome shotgun (WGS) entry which is preliminary data.</text>
</comment>